<evidence type="ECO:0000256" key="4">
    <source>
        <dbReference type="ARBA" id="ARBA00023136"/>
    </source>
</evidence>
<evidence type="ECO:0000313" key="5">
    <source>
        <dbReference type="EMBL" id="KFD61671.1"/>
    </source>
</evidence>
<name>A0A085MWS5_9BILA</name>
<proteinExistence type="predicted"/>
<dbReference type="Proteomes" id="UP000030758">
    <property type="component" value="Unassembled WGS sequence"/>
</dbReference>
<dbReference type="InterPro" id="IPR050579">
    <property type="entry name" value="PMP-22/EMP/MP20-like"/>
</dbReference>
<protein>
    <submittedName>
        <fullName evidence="5">Uncharacterized protein</fullName>
    </submittedName>
</protein>
<dbReference type="InterPro" id="IPR010761">
    <property type="entry name" value="Clc_prot-like"/>
</dbReference>
<dbReference type="OrthoDB" id="5913790at2759"/>
<keyword evidence="2" id="KW-0812">Transmembrane</keyword>
<dbReference type="GO" id="GO:0005886">
    <property type="term" value="C:plasma membrane"/>
    <property type="evidence" value="ECO:0007669"/>
    <property type="project" value="TreeGrafter"/>
</dbReference>
<dbReference type="Pfam" id="PF07062">
    <property type="entry name" value="Clc-like"/>
    <property type="match status" value="1"/>
</dbReference>
<keyword evidence="3" id="KW-1133">Transmembrane helix</keyword>
<gene>
    <name evidence="5" type="ORF">M514_04741</name>
</gene>
<dbReference type="PANTHER" id="PTHR10671">
    <property type="entry name" value="EPITHELIAL MEMBRANE PROTEIN-RELATED"/>
    <property type="match status" value="1"/>
</dbReference>
<sequence>MSSPVTRMRIAAQVIGTLFQLVGIGLVLTALLTAAWQVVYIDQTKMLHQHGLWLDCVQVGQSSIVHTADSSGWSCTYKFAEKDRSASGEPTSKTWQIVLALLSGGGLFSVIGLFVSYCICCPRVSSICWVITNTFAAFASAAGIIVFFRSSHELRNRIYLVLTTSYVQQLGYSFWLAVAACGLQMAALCCSIVYSILVFVGRSYQQSTNTWSKSQKMHNTTV</sequence>
<evidence type="ECO:0000256" key="1">
    <source>
        <dbReference type="ARBA" id="ARBA00004141"/>
    </source>
</evidence>
<reference evidence="5" key="1">
    <citation type="journal article" date="2014" name="Nat. Genet.">
        <title>Genome and transcriptome of the porcine whipworm Trichuris suis.</title>
        <authorList>
            <person name="Jex A.R."/>
            <person name="Nejsum P."/>
            <person name="Schwarz E.M."/>
            <person name="Hu L."/>
            <person name="Young N.D."/>
            <person name="Hall R.S."/>
            <person name="Korhonen P.K."/>
            <person name="Liao S."/>
            <person name="Thamsborg S."/>
            <person name="Xia J."/>
            <person name="Xu P."/>
            <person name="Wang S."/>
            <person name="Scheerlinck J.P."/>
            <person name="Hofmann A."/>
            <person name="Sternberg P.W."/>
            <person name="Wang J."/>
            <person name="Gasser R.B."/>
        </authorList>
    </citation>
    <scope>NUCLEOTIDE SEQUENCE [LARGE SCALE GENOMIC DNA]</scope>
    <source>
        <strain evidence="5">DCEP-RM93F</strain>
    </source>
</reference>
<evidence type="ECO:0000256" key="2">
    <source>
        <dbReference type="ARBA" id="ARBA00022692"/>
    </source>
</evidence>
<comment type="subcellular location">
    <subcellularLocation>
        <location evidence="1">Membrane</location>
        <topology evidence="1">Multi-pass membrane protein</topology>
    </subcellularLocation>
</comment>
<evidence type="ECO:0000256" key="3">
    <source>
        <dbReference type="ARBA" id="ARBA00022989"/>
    </source>
</evidence>
<dbReference type="EMBL" id="KL367615">
    <property type="protein sequence ID" value="KFD61671.1"/>
    <property type="molecule type" value="Genomic_DNA"/>
</dbReference>
<dbReference type="Gene3D" id="1.20.140.150">
    <property type="match status" value="1"/>
</dbReference>
<accession>A0A085MWS5</accession>
<organism evidence="5">
    <name type="scientific">Trichuris suis</name>
    <name type="common">pig whipworm</name>
    <dbReference type="NCBI Taxonomy" id="68888"/>
    <lineage>
        <taxon>Eukaryota</taxon>
        <taxon>Metazoa</taxon>
        <taxon>Ecdysozoa</taxon>
        <taxon>Nematoda</taxon>
        <taxon>Enoplea</taxon>
        <taxon>Dorylaimia</taxon>
        <taxon>Trichinellida</taxon>
        <taxon>Trichuridae</taxon>
        <taxon>Trichuris</taxon>
    </lineage>
</organism>
<keyword evidence="4" id="KW-0472">Membrane</keyword>
<dbReference type="PANTHER" id="PTHR10671:SF51">
    <property type="entry name" value="CLC-LIKE PROTEIN"/>
    <property type="match status" value="1"/>
</dbReference>
<dbReference type="AlphaFoldDB" id="A0A085MWS5"/>